<feature type="transmembrane region" description="Helical" evidence="6">
    <location>
        <begin position="384"/>
        <end position="404"/>
    </location>
</feature>
<evidence type="ECO:0000313" key="7">
    <source>
        <dbReference type="EMBL" id="OEH92180.1"/>
    </source>
</evidence>
<dbReference type="STRING" id="1305675.BFG57_02605"/>
<feature type="transmembrane region" description="Helical" evidence="6">
    <location>
        <begin position="182"/>
        <end position="202"/>
    </location>
</feature>
<feature type="transmembrane region" description="Helical" evidence="6">
    <location>
        <begin position="477"/>
        <end position="497"/>
    </location>
</feature>
<sequence>MGNSFVKGAIIITIATFVSKLLGSAFRIPLQNIAGDEVFGLFNAVYPVYMIALILSVAGIPIAISKLISEQRAKNDEQAIHEIFASASIIGLIFGFVSFLFMFIFSEVIATAIGMSSTRLAVAVVSSTLILAPYMAVYRGFFQGYEDMRPTAVSQVLEQFVRVTLVLVIAYILVLQNHESEIIAGWIMLSSIAGVTVSLIYLRFKYSRFIKSVPAYQKLTWDKFRSWSSVILRLSLPVAFGALNMALLNMIDSLTIPHALKWYGYEGSAVTEQFSIYSRGLTLVQIAVVFSSAVILPLIPKISKATTENNWNEANNYIGRSLKLAHLISWPAAVGLLALTLPLNLALFTDLEGSHVLAVLHFSSLFTSFTVLTTGILQGLNRANVAAIIILMSAVLKAILNLWLIPSYDLIGAAWATLIVYIVITVLNVIFILTVTKYPLNNYGKLIMMVSSVIMGVCLVLPLKWINIEEWTRIDAVIYTLIAVPIGGIVYSIIVLGGKGLQTDELRGIPVLGPILCKILKLR</sequence>
<evidence type="ECO:0000256" key="3">
    <source>
        <dbReference type="ARBA" id="ARBA00022692"/>
    </source>
</evidence>
<feature type="transmembrane region" description="Helical" evidence="6">
    <location>
        <begin position="159"/>
        <end position="176"/>
    </location>
</feature>
<reference evidence="7 8" key="1">
    <citation type="submission" date="2016-08" db="EMBL/GenBank/DDBJ databases">
        <title>Genome of Bacillus solimangrovi GH2-4.</title>
        <authorList>
            <person name="Lim S."/>
            <person name="Kim B.-C."/>
        </authorList>
    </citation>
    <scope>NUCLEOTIDE SEQUENCE [LARGE SCALE GENOMIC DNA]</scope>
    <source>
        <strain evidence="7 8">GH2-4</strain>
    </source>
</reference>
<feature type="transmembrane region" description="Helical" evidence="6">
    <location>
        <begin position="327"/>
        <end position="349"/>
    </location>
</feature>
<feature type="transmembrane region" description="Helical" evidence="6">
    <location>
        <begin position="89"/>
        <end position="114"/>
    </location>
</feature>
<dbReference type="AlphaFoldDB" id="A0A1E5LDQ3"/>
<keyword evidence="8" id="KW-1185">Reference proteome</keyword>
<evidence type="ECO:0000256" key="2">
    <source>
        <dbReference type="ARBA" id="ARBA00022475"/>
    </source>
</evidence>
<accession>A0A1E5LDQ3</accession>
<protein>
    <submittedName>
        <fullName evidence="7">Polysaccharide biosynthesis/transport protein</fullName>
    </submittedName>
</protein>
<dbReference type="OrthoDB" id="9775950at2"/>
<feature type="transmembrane region" description="Helical" evidence="6">
    <location>
        <begin position="9"/>
        <end position="28"/>
    </location>
</feature>
<evidence type="ECO:0000256" key="6">
    <source>
        <dbReference type="SAM" id="Phobius"/>
    </source>
</evidence>
<keyword evidence="3 6" id="KW-0812">Transmembrane</keyword>
<dbReference type="PANTHER" id="PTHR30250:SF29">
    <property type="entry name" value="POLYSACCHARIDE BIOSYNTHESIS PROTEIN C-TERMINAL DOMAIN-CONTAINING PROTEIN"/>
    <property type="match status" value="1"/>
</dbReference>
<organism evidence="7 8">
    <name type="scientific">Bacillus solimangrovi</name>
    <dbReference type="NCBI Taxonomy" id="1305675"/>
    <lineage>
        <taxon>Bacteria</taxon>
        <taxon>Bacillati</taxon>
        <taxon>Bacillota</taxon>
        <taxon>Bacilli</taxon>
        <taxon>Bacillales</taxon>
        <taxon>Bacillaceae</taxon>
        <taxon>Bacillus</taxon>
    </lineage>
</organism>
<evidence type="ECO:0000256" key="4">
    <source>
        <dbReference type="ARBA" id="ARBA00022989"/>
    </source>
</evidence>
<dbReference type="InterPro" id="IPR002797">
    <property type="entry name" value="Polysacc_synth"/>
</dbReference>
<dbReference type="EMBL" id="MJEH01000033">
    <property type="protein sequence ID" value="OEH92180.1"/>
    <property type="molecule type" value="Genomic_DNA"/>
</dbReference>
<feature type="transmembrane region" description="Helical" evidence="6">
    <location>
        <begin position="410"/>
        <end position="434"/>
    </location>
</feature>
<dbReference type="RefSeq" id="WP_069717721.1">
    <property type="nucleotide sequence ID" value="NZ_MJEH01000033.1"/>
</dbReference>
<feature type="transmembrane region" description="Helical" evidence="6">
    <location>
        <begin position="276"/>
        <end position="299"/>
    </location>
</feature>
<dbReference type="GO" id="GO:0005886">
    <property type="term" value="C:plasma membrane"/>
    <property type="evidence" value="ECO:0007669"/>
    <property type="project" value="UniProtKB-SubCell"/>
</dbReference>
<name>A0A1E5LDQ3_9BACI</name>
<evidence type="ECO:0000256" key="1">
    <source>
        <dbReference type="ARBA" id="ARBA00004651"/>
    </source>
</evidence>
<dbReference type="Proteomes" id="UP000095209">
    <property type="component" value="Unassembled WGS sequence"/>
</dbReference>
<gene>
    <name evidence="7" type="ORF">BFG57_02605</name>
</gene>
<feature type="transmembrane region" description="Helical" evidence="6">
    <location>
        <begin position="230"/>
        <end position="256"/>
    </location>
</feature>
<proteinExistence type="predicted"/>
<evidence type="ECO:0000256" key="5">
    <source>
        <dbReference type="ARBA" id="ARBA00023136"/>
    </source>
</evidence>
<keyword evidence="2" id="KW-1003">Cell membrane</keyword>
<dbReference type="CDD" id="cd13124">
    <property type="entry name" value="MATE_SpoVB_like"/>
    <property type="match status" value="1"/>
</dbReference>
<dbReference type="InterPro" id="IPR024923">
    <property type="entry name" value="PG_synth_SpoVB"/>
</dbReference>
<dbReference type="Pfam" id="PF01943">
    <property type="entry name" value="Polysacc_synt"/>
    <property type="match status" value="1"/>
</dbReference>
<evidence type="ECO:0000313" key="8">
    <source>
        <dbReference type="Proteomes" id="UP000095209"/>
    </source>
</evidence>
<keyword evidence="4 6" id="KW-1133">Transmembrane helix</keyword>
<dbReference type="PANTHER" id="PTHR30250">
    <property type="entry name" value="PST FAMILY PREDICTED COLANIC ACID TRANSPORTER"/>
    <property type="match status" value="1"/>
</dbReference>
<feature type="transmembrane region" description="Helical" evidence="6">
    <location>
        <begin position="48"/>
        <end position="68"/>
    </location>
</feature>
<dbReference type="PIRSF" id="PIRSF038958">
    <property type="entry name" value="PG_synth_SpoVB"/>
    <property type="match status" value="1"/>
</dbReference>
<feature type="transmembrane region" description="Helical" evidence="6">
    <location>
        <begin position="355"/>
        <end position="377"/>
    </location>
</feature>
<feature type="transmembrane region" description="Helical" evidence="6">
    <location>
        <begin position="120"/>
        <end position="138"/>
    </location>
</feature>
<comment type="subcellular location">
    <subcellularLocation>
        <location evidence="1">Cell membrane</location>
        <topology evidence="1">Multi-pass membrane protein</topology>
    </subcellularLocation>
</comment>
<dbReference type="InterPro" id="IPR050833">
    <property type="entry name" value="Poly_Biosynth_Transport"/>
</dbReference>
<keyword evidence="5 6" id="KW-0472">Membrane</keyword>
<comment type="caution">
    <text evidence="7">The sequence shown here is derived from an EMBL/GenBank/DDBJ whole genome shotgun (WGS) entry which is preliminary data.</text>
</comment>
<feature type="transmembrane region" description="Helical" evidence="6">
    <location>
        <begin position="446"/>
        <end position="465"/>
    </location>
</feature>